<dbReference type="InterPro" id="IPR046179">
    <property type="entry name" value="DUF6188"/>
</dbReference>
<evidence type="ECO:0000313" key="2">
    <source>
        <dbReference type="Proteomes" id="UP000466785"/>
    </source>
</evidence>
<dbReference type="AlphaFoldDB" id="A0A6N4V8F8"/>
<organism evidence="1 2">
    <name type="scientific">Mycolicibacterium poriferae</name>
    <dbReference type="NCBI Taxonomy" id="39694"/>
    <lineage>
        <taxon>Bacteria</taxon>
        <taxon>Bacillati</taxon>
        <taxon>Actinomycetota</taxon>
        <taxon>Actinomycetes</taxon>
        <taxon>Mycobacteriales</taxon>
        <taxon>Mycobacteriaceae</taxon>
        <taxon>Mycolicibacterium</taxon>
    </lineage>
</organism>
<dbReference type="RefSeq" id="WP_235682476.1">
    <property type="nucleotide sequence ID" value="NZ_AP022570.1"/>
</dbReference>
<sequence>MNEMLDLGLSGTTVDDVLIEYSVRIQLSDHSVIVVESQLTIQNRSGSAHFTPDSDSDTALQPIQLLVSRTIEAATADHAGGLRIGFTDGSQLCVDADDAYEAWTVSRPDGRLIVCLPGGDLARWGASRGADS</sequence>
<dbReference type="Proteomes" id="UP000466785">
    <property type="component" value="Chromosome"/>
</dbReference>
<proteinExistence type="predicted"/>
<name>A0A6N4V8F8_9MYCO</name>
<gene>
    <name evidence="1" type="ORF">MPOR_13990</name>
</gene>
<dbReference type="Pfam" id="PF19686">
    <property type="entry name" value="DUF6188"/>
    <property type="match status" value="1"/>
</dbReference>
<accession>A0A6N4V8F8</accession>
<keyword evidence="2" id="KW-1185">Reference proteome</keyword>
<evidence type="ECO:0000313" key="1">
    <source>
        <dbReference type="EMBL" id="BBX50373.1"/>
    </source>
</evidence>
<dbReference type="EMBL" id="AP022570">
    <property type="protein sequence ID" value="BBX50373.1"/>
    <property type="molecule type" value="Genomic_DNA"/>
</dbReference>
<protein>
    <submittedName>
        <fullName evidence="1">Uncharacterized protein</fullName>
    </submittedName>
</protein>
<dbReference type="KEGG" id="mpof:MPOR_13990"/>
<reference evidence="1 2" key="1">
    <citation type="journal article" date="2019" name="Emerg. Microbes Infect.">
        <title>Comprehensive subspecies identification of 175 nontuberculous mycobacteria species based on 7547 genomic profiles.</title>
        <authorList>
            <person name="Matsumoto Y."/>
            <person name="Kinjo T."/>
            <person name="Motooka D."/>
            <person name="Nabeya D."/>
            <person name="Jung N."/>
            <person name="Uechi K."/>
            <person name="Horii T."/>
            <person name="Iida T."/>
            <person name="Fujita J."/>
            <person name="Nakamura S."/>
        </authorList>
    </citation>
    <scope>NUCLEOTIDE SEQUENCE [LARGE SCALE GENOMIC DNA]</scope>
    <source>
        <strain evidence="1 2">JCM 12603</strain>
    </source>
</reference>